<dbReference type="InterPro" id="IPR020830">
    <property type="entry name" value="GlycerAld_3-P_DH_AS"/>
</dbReference>
<accession>A0A1G8KDJ5</accession>
<dbReference type="FunFam" id="3.40.50.720:FF:000001">
    <property type="entry name" value="Glyceraldehyde-3-phosphate dehydrogenase"/>
    <property type="match status" value="1"/>
</dbReference>
<dbReference type="InterPro" id="IPR036291">
    <property type="entry name" value="NAD(P)-bd_dom_sf"/>
</dbReference>
<keyword evidence="4" id="KW-0520">NAD</keyword>
<dbReference type="Gene3D" id="3.40.50.720">
    <property type="entry name" value="NAD(P)-binding Rossmann-like Domain"/>
    <property type="match status" value="1"/>
</dbReference>
<dbReference type="Pfam" id="PF02800">
    <property type="entry name" value="Gp_dh_C"/>
    <property type="match status" value="1"/>
</dbReference>
<dbReference type="STRING" id="555512.SAMN04487993_1004153"/>
<dbReference type="Pfam" id="PF00044">
    <property type="entry name" value="Gp_dh_N"/>
    <property type="match status" value="1"/>
</dbReference>
<dbReference type="SMART" id="SM00846">
    <property type="entry name" value="Gp_dh_N"/>
    <property type="match status" value="1"/>
</dbReference>
<organism evidence="8 9">
    <name type="scientific">Salipiger marinus</name>
    <dbReference type="NCBI Taxonomy" id="555512"/>
    <lineage>
        <taxon>Bacteria</taxon>
        <taxon>Pseudomonadati</taxon>
        <taxon>Pseudomonadota</taxon>
        <taxon>Alphaproteobacteria</taxon>
        <taxon>Rhodobacterales</taxon>
        <taxon>Roseobacteraceae</taxon>
        <taxon>Salipiger</taxon>
    </lineage>
</organism>
<dbReference type="SUPFAM" id="SSF51735">
    <property type="entry name" value="NAD(P)-binding Rossmann-fold domains"/>
    <property type="match status" value="1"/>
</dbReference>
<evidence type="ECO:0000256" key="6">
    <source>
        <dbReference type="RuleBase" id="RU000397"/>
    </source>
</evidence>
<dbReference type="RefSeq" id="WP_089844937.1">
    <property type="nucleotide sequence ID" value="NZ_FNEJ01000004.1"/>
</dbReference>
<dbReference type="EMBL" id="FNEJ01000004">
    <property type="protein sequence ID" value="SDI40900.1"/>
    <property type="molecule type" value="Genomic_DNA"/>
</dbReference>
<evidence type="ECO:0000313" key="9">
    <source>
        <dbReference type="Proteomes" id="UP000199093"/>
    </source>
</evidence>
<evidence type="ECO:0000256" key="5">
    <source>
        <dbReference type="PIRSR" id="PIRSR000149-4"/>
    </source>
</evidence>
<feature type="active site" description="Nucleophile" evidence="3">
    <location>
        <position position="151"/>
    </location>
</feature>
<dbReference type="PROSITE" id="PS00071">
    <property type="entry name" value="GAPDH"/>
    <property type="match status" value="1"/>
</dbReference>
<gene>
    <name evidence="8" type="ORF">SAMN04487993_1004153</name>
</gene>
<keyword evidence="4" id="KW-0547">Nucleotide-binding</keyword>
<dbReference type="InterPro" id="IPR020829">
    <property type="entry name" value="GlycerAld_3-P_DH_cat"/>
</dbReference>
<keyword evidence="9" id="KW-1185">Reference proteome</keyword>
<evidence type="ECO:0000259" key="7">
    <source>
        <dbReference type="SMART" id="SM00846"/>
    </source>
</evidence>
<dbReference type="AlphaFoldDB" id="A0A1G8KDJ5"/>
<proteinExistence type="inferred from homology"/>
<dbReference type="PIRSF" id="PIRSF000149">
    <property type="entry name" value="GAP_DH"/>
    <property type="match status" value="1"/>
</dbReference>
<feature type="site" description="Activates thiol group during catalysis" evidence="5">
    <location>
        <position position="178"/>
    </location>
</feature>
<comment type="similarity">
    <text evidence="6">Belongs to the glyceraldehyde-3-phosphate dehydrogenase family.</text>
</comment>
<feature type="binding site" evidence="4">
    <location>
        <position position="121"/>
    </location>
    <ligand>
        <name>NAD(+)</name>
        <dbReference type="ChEBI" id="CHEBI:57540"/>
    </ligand>
</feature>
<feature type="binding site" evidence="4">
    <location>
        <position position="311"/>
    </location>
    <ligand>
        <name>NAD(+)</name>
        <dbReference type="ChEBI" id="CHEBI:57540"/>
    </ligand>
</feature>
<keyword evidence="2" id="KW-0560">Oxidoreductase</keyword>
<dbReference type="CDD" id="cd05214">
    <property type="entry name" value="GAPDH_I_N"/>
    <property type="match status" value="1"/>
</dbReference>
<dbReference type="PANTHER" id="PTHR43148">
    <property type="entry name" value="GLYCERALDEHYDE-3-PHOSPHATE DEHYDROGENASE 2"/>
    <property type="match status" value="1"/>
</dbReference>
<comment type="subunit">
    <text evidence="1">Homotetramer.</text>
</comment>
<dbReference type="OrthoDB" id="9803304at2"/>
<dbReference type="Proteomes" id="UP000199093">
    <property type="component" value="Unassembled WGS sequence"/>
</dbReference>
<dbReference type="InterPro" id="IPR020831">
    <property type="entry name" value="GlycerAld/Erythrose_P_DH"/>
</dbReference>
<evidence type="ECO:0000256" key="2">
    <source>
        <dbReference type="ARBA" id="ARBA00023002"/>
    </source>
</evidence>
<sequence length="334" mass="35671">MTRPVRIFLNGFGRIGRTVFRQIVAAGAKLDIVGINDIAPLDTCAYLLRYDSVYGPFPGTVSTGRGWIGVDRRRIAFTQAPDLRALDLRDVDVVLDCTGQAQARPMAEAGLVAGARSVLISGPSPAADVTVVLGANDQELGAARIVSNASCTTNAIAPLLRMLDLGLGIEKAHFTTVHCYTGSQPTVDRPGPSPERSRAAAVSMIPTTTSAAGQVIGVLPEFQGRLSIAALRVPCLSVSAIDAVIRTCEDFEQPVTDFLREAFDGSPLVGLTDDPCVSTDFRGRPESLVLALPETMTTGTRQLRLMGWYDNEWGFSARLIEMAQRMAARPDPAA</sequence>
<dbReference type="SUPFAM" id="SSF55347">
    <property type="entry name" value="Glyceraldehyde-3-phosphate dehydrogenase-like, C-terminal domain"/>
    <property type="match status" value="1"/>
</dbReference>
<protein>
    <submittedName>
        <fullName evidence="8">Glyceraldehyde 3-phosphate dehydrogenase</fullName>
    </submittedName>
</protein>
<feature type="binding site" evidence="4">
    <location>
        <position position="37"/>
    </location>
    <ligand>
        <name>NAD(+)</name>
        <dbReference type="ChEBI" id="CHEBI:57540"/>
    </ligand>
</feature>
<dbReference type="InterPro" id="IPR020828">
    <property type="entry name" value="GlycerAld_3-P_DH_NAD(P)-bd"/>
</dbReference>
<dbReference type="GO" id="GO:0051287">
    <property type="term" value="F:NAD binding"/>
    <property type="evidence" value="ECO:0007669"/>
    <property type="project" value="InterPro"/>
</dbReference>
<dbReference type="Gene3D" id="3.30.360.10">
    <property type="entry name" value="Dihydrodipicolinate Reductase, domain 2"/>
    <property type="match status" value="1"/>
</dbReference>
<feature type="domain" description="Glyceraldehyde 3-phosphate dehydrogenase NAD(P) binding" evidence="7">
    <location>
        <begin position="5"/>
        <end position="151"/>
    </location>
</feature>
<dbReference type="GO" id="GO:0016620">
    <property type="term" value="F:oxidoreductase activity, acting on the aldehyde or oxo group of donors, NAD or NADP as acceptor"/>
    <property type="evidence" value="ECO:0007669"/>
    <property type="project" value="InterPro"/>
</dbReference>
<evidence type="ECO:0000256" key="1">
    <source>
        <dbReference type="ARBA" id="ARBA00011881"/>
    </source>
</evidence>
<reference evidence="8 9" key="1">
    <citation type="submission" date="2016-10" db="EMBL/GenBank/DDBJ databases">
        <authorList>
            <person name="de Groot N.N."/>
        </authorList>
    </citation>
    <scope>NUCLEOTIDE SEQUENCE [LARGE SCALE GENOMIC DNA]</scope>
    <source>
        <strain evidence="8 9">DSM 26424</strain>
    </source>
</reference>
<evidence type="ECO:0000313" key="8">
    <source>
        <dbReference type="EMBL" id="SDI40900.1"/>
    </source>
</evidence>
<evidence type="ECO:0000256" key="3">
    <source>
        <dbReference type="PIRSR" id="PIRSR000149-1"/>
    </source>
</evidence>
<evidence type="ECO:0000256" key="4">
    <source>
        <dbReference type="PIRSR" id="PIRSR000149-3"/>
    </source>
</evidence>
<feature type="binding site" evidence="4">
    <location>
        <begin position="14"/>
        <end position="15"/>
    </location>
    <ligand>
        <name>NAD(+)</name>
        <dbReference type="ChEBI" id="CHEBI:57540"/>
    </ligand>
</feature>
<name>A0A1G8KDJ5_9RHOB</name>
<dbReference type="PRINTS" id="PR00078">
    <property type="entry name" value="G3PDHDRGNASE"/>
</dbReference>